<keyword evidence="1" id="KW-0732">Signal</keyword>
<dbReference type="RefSeq" id="WP_303498490.1">
    <property type="nucleotide sequence ID" value="NZ_JAUOPU010000003.1"/>
</dbReference>
<comment type="caution">
    <text evidence="2">The sequence shown here is derived from an EMBL/GenBank/DDBJ whole genome shotgun (WGS) entry which is preliminary data.</text>
</comment>
<sequence>MSIVTKSFPLSLLMAILTTPSTAANELSLQLQNGSEQVTVSPVSLKLDWQLTDKQNISINSPALLVNGKPQTPSELSQTGTNRASWTLLPSKITVKATYGEVLELAFDASTMDPIDRNKPVSLNWFNLNDSQTNELYLPFSEGMRIPTDNSQWAQYLADNHSGANTTQDLKMPFWSSQQAGHFITVQLANPTNNELTFVNNSKTSGNKKYNAHKIDMTATHYFTALNQDEPFVIRMSIGANMLDGAKRYRQWRIKHGQAEPLTKKIIQTPAVEKMIGASQVYLFGSDGISPEDVINWWQLKNWYFTHSTLTIPAEANKELKALTQGKDWFSHYHKQLLVDSINASLRAKYPAPQPTLANNGIAAQFNAVQLRKKWLAQHAQPYLISSREWGQALSEDMITALEQSGINKLWLGLDNWMPAFYQPKMVDKAKQAGYLVATYDSYNTAIPLGLNDGWLTAQLPNAIRKQCAIELADGSKKKGFRGNGYYLNPQCHLDYVQQRVKDIVKYGRFNSLFLDVDGTAMAREDYQAKSNESQMLTAFNHRMDWIAKNTGVVLGSEDGNSLTTTGTAFAHGLETIGFGWTDKDMKSNKASPYYLGRWYPDHKPDFFFKTTNVKEPYKTLLFAPQYRVPLYQAVFHDEVINSHHWHSDSLKFSNVQTERDLISMLYNTPAMVHLSRDEAKSANSPRIKALKHYQEGYEPIHQQLWDKQLVDFKWLDNKGNIQQTRFSDGSTITANFSDKLFKSRQTSLAPHTIIADLSNGKKVSWVSK</sequence>
<evidence type="ECO:0000313" key="3">
    <source>
        <dbReference type="Proteomes" id="UP001170624"/>
    </source>
</evidence>
<dbReference type="Pfam" id="PF11308">
    <property type="entry name" value="Glyco_hydro_129"/>
    <property type="match status" value="1"/>
</dbReference>
<evidence type="ECO:0000313" key="2">
    <source>
        <dbReference type="EMBL" id="MDO6541735.1"/>
    </source>
</evidence>
<keyword evidence="2" id="KW-0378">Hydrolase</keyword>
<evidence type="ECO:0000256" key="1">
    <source>
        <dbReference type="SAM" id="SignalP"/>
    </source>
</evidence>
<dbReference type="EMBL" id="JAUOPU010000003">
    <property type="protein sequence ID" value="MDO6541735.1"/>
    <property type="molecule type" value="Genomic_DNA"/>
</dbReference>
<name>A0AAW7Y564_9GAMM</name>
<organism evidence="2 3">
    <name type="scientific">Photobacterium sanguinicancri</name>
    <dbReference type="NCBI Taxonomy" id="875932"/>
    <lineage>
        <taxon>Bacteria</taxon>
        <taxon>Pseudomonadati</taxon>
        <taxon>Pseudomonadota</taxon>
        <taxon>Gammaproteobacteria</taxon>
        <taxon>Vibrionales</taxon>
        <taxon>Vibrionaceae</taxon>
        <taxon>Photobacterium</taxon>
    </lineage>
</organism>
<feature type="chain" id="PRO_5043667295" evidence="1">
    <location>
        <begin position="24"/>
        <end position="769"/>
    </location>
</feature>
<dbReference type="AlphaFoldDB" id="A0AAW7Y564"/>
<proteinExistence type="predicted"/>
<dbReference type="GO" id="GO:0016787">
    <property type="term" value="F:hydrolase activity"/>
    <property type="evidence" value="ECO:0007669"/>
    <property type="project" value="UniProtKB-KW"/>
</dbReference>
<dbReference type="Proteomes" id="UP001170624">
    <property type="component" value="Unassembled WGS sequence"/>
</dbReference>
<protein>
    <submittedName>
        <fullName evidence="2">Glycoside hydrolase</fullName>
    </submittedName>
</protein>
<reference evidence="2" key="1">
    <citation type="submission" date="2023-07" db="EMBL/GenBank/DDBJ databases">
        <title>Genome content predicts the carbon catabolic preferences of heterotrophic bacteria.</title>
        <authorList>
            <person name="Gralka M."/>
        </authorList>
    </citation>
    <scope>NUCLEOTIDE SEQUENCE</scope>
    <source>
        <strain evidence="2">G2M05</strain>
    </source>
</reference>
<feature type="signal peptide" evidence="1">
    <location>
        <begin position="1"/>
        <end position="23"/>
    </location>
</feature>
<accession>A0AAW7Y564</accession>
<gene>
    <name evidence="2" type="ORF">Q4568_04280</name>
</gene>
<dbReference type="InterPro" id="IPR021459">
    <property type="entry name" value="GH101-related"/>
</dbReference>